<dbReference type="PANTHER" id="PTHR43124">
    <property type="entry name" value="PURINE EFFLUX PUMP PBUE"/>
    <property type="match status" value="1"/>
</dbReference>
<keyword evidence="5 6" id="KW-0472">Membrane</keyword>
<dbReference type="InterPro" id="IPR050189">
    <property type="entry name" value="MFS_Efflux_Transporters"/>
</dbReference>
<accession>A0A0U1NJX8</accession>
<reference evidence="8 9" key="1">
    <citation type="submission" date="2015-04" db="EMBL/GenBank/DDBJ databases">
        <authorList>
            <person name="Syromyatnikov M.Y."/>
            <person name="Popov V.N."/>
        </authorList>
    </citation>
    <scope>NUCLEOTIDE SEQUENCE [LARGE SCALE GENOMIC DNA]</scope>
    <source>
        <strain evidence="8 9">CECT 5292</strain>
    </source>
</reference>
<feature type="transmembrane region" description="Helical" evidence="6">
    <location>
        <begin position="235"/>
        <end position="257"/>
    </location>
</feature>
<keyword evidence="4 6" id="KW-1133">Transmembrane helix</keyword>
<feature type="transmembrane region" description="Helical" evidence="6">
    <location>
        <begin position="325"/>
        <end position="347"/>
    </location>
</feature>
<keyword evidence="2" id="KW-1003">Cell membrane</keyword>
<keyword evidence="3 6" id="KW-0812">Transmembrane</keyword>
<dbReference type="PANTHER" id="PTHR43124:SF3">
    <property type="entry name" value="CHLORAMPHENICOL EFFLUX PUMP RV0191"/>
    <property type="match status" value="1"/>
</dbReference>
<evidence type="ECO:0000256" key="1">
    <source>
        <dbReference type="ARBA" id="ARBA00004651"/>
    </source>
</evidence>
<feature type="transmembrane region" description="Helical" evidence="6">
    <location>
        <begin position="40"/>
        <end position="62"/>
    </location>
</feature>
<dbReference type="GO" id="GO:0005886">
    <property type="term" value="C:plasma membrane"/>
    <property type="evidence" value="ECO:0007669"/>
    <property type="project" value="UniProtKB-SubCell"/>
</dbReference>
<gene>
    <name evidence="8" type="ORF">NIG5292_01075</name>
</gene>
<organism evidence="8 9">
    <name type="scientific">Nereida ignava</name>
    <dbReference type="NCBI Taxonomy" id="282199"/>
    <lineage>
        <taxon>Bacteria</taxon>
        <taxon>Pseudomonadati</taxon>
        <taxon>Pseudomonadota</taxon>
        <taxon>Alphaproteobacteria</taxon>
        <taxon>Rhodobacterales</taxon>
        <taxon>Roseobacteraceae</taxon>
        <taxon>Nereida</taxon>
    </lineage>
</organism>
<dbReference type="InterPro" id="IPR020846">
    <property type="entry name" value="MFS_dom"/>
</dbReference>
<dbReference type="GO" id="GO:0022857">
    <property type="term" value="F:transmembrane transporter activity"/>
    <property type="evidence" value="ECO:0007669"/>
    <property type="project" value="InterPro"/>
</dbReference>
<evidence type="ECO:0000256" key="4">
    <source>
        <dbReference type="ARBA" id="ARBA00022989"/>
    </source>
</evidence>
<feature type="domain" description="Major facilitator superfamily (MFS) profile" evidence="7">
    <location>
        <begin position="4"/>
        <end position="387"/>
    </location>
</feature>
<dbReference type="AlphaFoldDB" id="A0A0U1NJX8"/>
<dbReference type="InterPro" id="IPR036259">
    <property type="entry name" value="MFS_trans_sf"/>
</dbReference>
<evidence type="ECO:0000256" key="5">
    <source>
        <dbReference type="ARBA" id="ARBA00023136"/>
    </source>
</evidence>
<dbReference type="RefSeq" id="WP_048598457.1">
    <property type="nucleotide sequence ID" value="NZ_CBFHGK010000008.1"/>
</dbReference>
<protein>
    <submittedName>
        <fullName evidence="8">MFS transport protein AraJ</fullName>
    </submittedName>
</protein>
<sequence>MKAGIAALIFAYVLSQFYRAFLAVLTGVLGRDIGATPDDLAAASGLWFLTFAVMQIPVGWALDTIGPRKTAPALLMIGALGAVVFAMATTVLHIKLAMVLIGIGCSAVLMAGYFIFAKIYAPAVFATLAGVMIGIGSLGNLLSAAPTAWAVEAFGWRATLVGLAALTAATAVVMFALIRDPAREVDAPKDGSVLTLLRMPALWLIFPLMFVNYAAAAGIRGLWIGPYFDDLHGALPAFIGTAGLVMGLAMVAGTFLYAPADRIFGTRKWVIIIGNSIGVLCLAFLAINPVPQIWTAVILLAVIGMAGSGFPVITAHARSFFPSHLTGRGVTLLNLFGIGGVGIFQMLTGRIYDSFGAQGAYPVIFGLFAVTITIGLVIYAFSDDRTD</sequence>
<dbReference type="OrthoDB" id="272777at2"/>
<name>A0A0U1NJX8_9RHOB</name>
<feature type="transmembrane region" description="Helical" evidence="6">
    <location>
        <begin position="293"/>
        <end position="313"/>
    </location>
</feature>
<dbReference type="EMBL" id="CVQV01000005">
    <property type="protein sequence ID" value="CRK75034.1"/>
    <property type="molecule type" value="Genomic_DNA"/>
</dbReference>
<evidence type="ECO:0000259" key="7">
    <source>
        <dbReference type="PROSITE" id="PS50850"/>
    </source>
</evidence>
<dbReference type="InterPro" id="IPR011701">
    <property type="entry name" value="MFS"/>
</dbReference>
<dbReference type="Pfam" id="PF07690">
    <property type="entry name" value="MFS_1"/>
    <property type="match status" value="1"/>
</dbReference>
<feature type="transmembrane region" description="Helical" evidence="6">
    <location>
        <begin position="154"/>
        <end position="178"/>
    </location>
</feature>
<feature type="transmembrane region" description="Helical" evidence="6">
    <location>
        <begin position="199"/>
        <end position="223"/>
    </location>
</feature>
<evidence type="ECO:0000256" key="2">
    <source>
        <dbReference type="ARBA" id="ARBA00022475"/>
    </source>
</evidence>
<feature type="transmembrane region" description="Helical" evidence="6">
    <location>
        <begin position="123"/>
        <end position="142"/>
    </location>
</feature>
<evidence type="ECO:0000256" key="3">
    <source>
        <dbReference type="ARBA" id="ARBA00022692"/>
    </source>
</evidence>
<evidence type="ECO:0000256" key="6">
    <source>
        <dbReference type="SAM" id="Phobius"/>
    </source>
</evidence>
<keyword evidence="9" id="KW-1185">Reference proteome</keyword>
<proteinExistence type="predicted"/>
<dbReference type="PROSITE" id="PS50850">
    <property type="entry name" value="MFS"/>
    <property type="match status" value="1"/>
</dbReference>
<evidence type="ECO:0000313" key="8">
    <source>
        <dbReference type="EMBL" id="CRK75034.1"/>
    </source>
</evidence>
<feature type="transmembrane region" description="Helical" evidence="6">
    <location>
        <begin position="269"/>
        <end position="287"/>
    </location>
</feature>
<dbReference type="Gene3D" id="1.20.1250.20">
    <property type="entry name" value="MFS general substrate transporter like domains"/>
    <property type="match status" value="2"/>
</dbReference>
<evidence type="ECO:0000313" key="9">
    <source>
        <dbReference type="Proteomes" id="UP000048949"/>
    </source>
</evidence>
<dbReference type="SUPFAM" id="SSF103473">
    <property type="entry name" value="MFS general substrate transporter"/>
    <property type="match status" value="1"/>
</dbReference>
<comment type="subcellular location">
    <subcellularLocation>
        <location evidence="1">Cell membrane</location>
        <topology evidence="1">Multi-pass membrane protein</topology>
    </subcellularLocation>
</comment>
<dbReference type="STRING" id="282199.GCA_001049735_01074"/>
<feature type="transmembrane region" description="Helical" evidence="6">
    <location>
        <begin position="74"/>
        <end position="92"/>
    </location>
</feature>
<dbReference type="Proteomes" id="UP000048949">
    <property type="component" value="Unassembled WGS sequence"/>
</dbReference>
<feature type="transmembrane region" description="Helical" evidence="6">
    <location>
        <begin position="359"/>
        <end position="381"/>
    </location>
</feature>
<feature type="transmembrane region" description="Helical" evidence="6">
    <location>
        <begin position="98"/>
        <end position="116"/>
    </location>
</feature>